<gene>
    <name evidence="1" type="primary">Dsim\GD27157</name>
    <name evidence="1" type="ORF">Dsimw501_GD27157</name>
</gene>
<dbReference type="EMBL" id="CM002912">
    <property type="protein sequence ID" value="KMZ00562.1"/>
    <property type="molecule type" value="Genomic_DNA"/>
</dbReference>
<dbReference type="Proteomes" id="UP000035880">
    <property type="component" value="Chromosome 3L"/>
</dbReference>
<dbReference type="Bgee" id="FBgn0268447">
    <property type="expression patterns" value="Expressed in embryo and 1 other cell type or tissue"/>
</dbReference>
<organism evidence="1">
    <name type="scientific">Drosophila simulans</name>
    <name type="common">Fruit fly</name>
    <dbReference type="NCBI Taxonomy" id="7240"/>
    <lineage>
        <taxon>Eukaryota</taxon>
        <taxon>Metazoa</taxon>
        <taxon>Ecdysozoa</taxon>
        <taxon>Arthropoda</taxon>
        <taxon>Hexapoda</taxon>
        <taxon>Insecta</taxon>
        <taxon>Pterygota</taxon>
        <taxon>Neoptera</taxon>
        <taxon>Endopterygota</taxon>
        <taxon>Diptera</taxon>
        <taxon>Brachycera</taxon>
        <taxon>Muscomorpha</taxon>
        <taxon>Ephydroidea</taxon>
        <taxon>Drosophilidae</taxon>
        <taxon>Drosophila</taxon>
        <taxon>Sophophora</taxon>
    </lineage>
</organism>
<sequence length="107" mass="11541">MGQGQPVQSVVLSPSSALSACLQQVTRRGICICRAKELLTCGGRATCVQWMQQPAVSGGSAASNHHYIQVLMPLIPIQHAINLRLTIRRNAARTKAHMSIALPSARR</sequence>
<reference evidence="1" key="3">
    <citation type="submission" date="2015-04" db="EMBL/GenBank/DDBJ databases">
        <authorList>
            <consortium name="FlyBase"/>
        </authorList>
    </citation>
    <scope>NUCLEOTIDE SEQUENCE</scope>
    <source>
        <strain evidence="1">W501</strain>
    </source>
</reference>
<proteinExistence type="predicted"/>
<accession>A0A0J9RY40</accession>
<reference evidence="1" key="2">
    <citation type="submission" date="2014-06" db="EMBL/GenBank/DDBJ databases">
        <authorList>
            <person name="Hu T."/>
            <person name="Eisen M.B."/>
            <person name="Thornton K.R."/>
            <person name="Andolfatto P."/>
        </authorList>
    </citation>
    <scope>NUCLEOTIDE SEQUENCE</scope>
    <source>
        <strain evidence="1">W501</strain>
    </source>
</reference>
<protein>
    <submittedName>
        <fullName evidence="1">Uncharacterized protein, isoform A</fullName>
    </submittedName>
</protein>
<name>A0A0J9RY40_DROSI</name>
<evidence type="ECO:0000313" key="1">
    <source>
        <dbReference type="EMBL" id="KMZ00562.1"/>
    </source>
</evidence>
<reference evidence="1" key="1">
    <citation type="journal article" date="2013" name="Genome Res.">
        <title>A second-generation assembly of the Drosophila simulans genome provides new insights into patterns of lineage-specific divergence.</title>
        <authorList>
            <person name="Hu T.T."/>
            <person name="Eisen M.B."/>
            <person name="Thornton K.R."/>
            <person name="Andolfatto P."/>
        </authorList>
    </citation>
    <scope>NUCLEOTIDE SEQUENCE [LARGE SCALE GENOMIC DNA]</scope>
    <source>
        <strain evidence="1">W501</strain>
    </source>
</reference>
<dbReference type="AlphaFoldDB" id="A0A0J9RY40"/>